<dbReference type="InterPro" id="IPR036188">
    <property type="entry name" value="FAD/NAD-bd_sf"/>
</dbReference>
<sequence>MPRTVKIAVIGSGLAGLTVAHLLGEPAINGVELEVHLFERASSLGMDSSSVSVPLPEKGGEWRIERDLNLVCVDPRAHPDLVRTDEKNCLPPSYTMATHVQRPPPSPSSSSSSAASASASATIYQTTNPIIAPRPSSVLSTTHLERAVLTRAGKAAVAGLYRETRRRWWECAVEARSALGPLQGPGAGKGGEGAAGVGVWAVGSYAYPGIPLLEGCVVSARNVARAVVALESGGGGGVENVG</sequence>
<protein>
    <recommendedName>
        <fullName evidence="5">Amine oxidase domain-containing protein</fullName>
    </recommendedName>
</protein>
<evidence type="ECO:0000256" key="2">
    <source>
        <dbReference type="SAM" id="SignalP"/>
    </source>
</evidence>
<dbReference type="Proteomes" id="UP000076532">
    <property type="component" value="Unassembled WGS sequence"/>
</dbReference>
<dbReference type="STRING" id="436010.A0A166E0C6"/>
<keyword evidence="4" id="KW-1185">Reference proteome</keyword>
<proteinExistence type="predicted"/>
<dbReference type="EMBL" id="KV417607">
    <property type="protein sequence ID" value="KZP15261.1"/>
    <property type="molecule type" value="Genomic_DNA"/>
</dbReference>
<dbReference type="Gene3D" id="3.50.50.60">
    <property type="entry name" value="FAD/NAD(P)-binding domain"/>
    <property type="match status" value="1"/>
</dbReference>
<evidence type="ECO:0000313" key="4">
    <source>
        <dbReference type="Proteomes" id="UP000076532"/>
    </source>
</evidence>
<dbReference type="AlphaFoldDB" id="A0A166E0C6"/>
<gene>
    <name evidence="3" type="ORF">FIBSPDRAFT_935350</name>
</gene>
<evidence type="ECO:0008006" key="5">
    <source>
        <dbReference type="Google" id="ProtNLM"/>
    </source>
</evidence>
<evidence type="ECO:0000313" key="3">
    <source>
        <dbReference type="EMBL" id="KZP15261.1"/>
    </source>
</evidence>
<feature type="chain" id="PRO_5007872500" description="Amine oxidase domain-containing protein" evidence="2">
    <location>
        <begin position="21"/>
        <end position="242"/>
    </location>
</feature>
<feature type="region of interest" description="Disordered" evidence="1">
    <location>
        <begin position="92"/>
        <end position="114"/>
    </location>
</feature>
<evidence type="ECO:0000256" key="1">
    <source>
        <dbReference type="SAM" id="MobiDB-lite"/>
    </source>
</evidence>
<feature type="signal peptide" evidence="2">
    <location>
        <begin position="1"/>
        <end position="20"/>
    </location>
</feature>
<keyword evidence="2" id="KW-0732">Signal</keyword>
<dbReference type="SUPFAM" id="SSF51905">
    <property type="entry name" value="FAD/NAD(P)-binding domain"/>
    <property type="match status" value="2"/>
</dbReference>
<reference evidence="3 4" key="1">
    <citation type="journal article" date="2016" name="Mol. Biol. Evol.">
        <title>Comparative Genomics of Early-Diverging Mushroom-Forming Fungi Provides Insights into the Origins of Lignocellulose Decay Capabilities.</title>
        <authorList>
            <person name="Nagy L.G."/>
            <person name="Riley R."/>
            <person name="Tritt A."/>
            <person name="Adam C."/>
            <person name="Daum C."/>
            <person name="Floudas D."/>
            <person name="Sun H."/>
            <person name="Yadav J.S."/>
            <person name="Pangilinan J."/>
            <person name="Larsson K.H."/>
            <person name="Matsuura K."/>
            <person name="Barry K."/>
            <person name="Labutti K."/>
            <person name="Kuo R."/>
            <person name="Ohm R.A."/>
            <person name="Bhattacharya S.S."/>
            <person name="Shirouzu T."/>
            <person name="Yoshinaga Y."/>
            <person name="Martin F.M."/>
            <person name="Grigoriev I.V."/>
            <person name="Hibbett D.S."/>
        </authorList>
    </citation>
    <scope>NUCLEOTIDE SEQUENCE [LARGE SCALE GENOMIC DNA]</scope>
    <source>
        <strain evidence="3 4">CBS 109695</strain>
    </source>
</reference>
<dbReference type="Pfam" id="PF13450">
    <property type="entry name" value="NAD_binding_8"/>
    <property type="match status" value="1"/>
</dbReference>
<dbReference type="OrthoDB" id="1111734at2759"/>
<accession>A0A166E0C6</accession>
<organism evidence="3 4">
    <name type="scientific">Athelia psychrophila</name>
    <dbReference type="NCBI Taxonomy" id="1759441"/>
    <lineage>
        <taxon>Eukaryota</taxon>
        <taxon>Fungi</taxon>
        <taxon>Dikarya</taxon>
        <taxon>Basidiomycota</taxon>
        <taxon>Agaricomycotina</taxon>
        <taxon>Agaricomycetes</taxon>
        <taxon>Agaricomycetidae</taxon>
        <taxon>Atheliales</taxon>
        <taxon>Atheliaceae</taxon>
        <taxon>Athelia</taxon>
    </lineage>
</organism>
<name>A0A166E0C6_9AGAM</name>